<dbReference type="InterPro" id="IPR046521">
    <property type="entry name" value="DUF6698"/>
</dbReference>
<feature type="compositionally biased region" description="Basic and acidic residues" evidence="1">
    <location>
        <begin position="161"/>
        <end position="172"/>
    </location>
</feature>
<dbReference type="Pfam" id="PF20414">
    <property type="entry name" value="DUF6698"/>
    <property type="match status" value="1"/>
</dbReference>
<protein>
    <submittedName>
        <fullName evidence="2">Uncharacterized protein</fullName>
    </submittedName>
</protein>
<feature type="region of interest" description="Disordered" evidence="1">
    <location>
        <begin position="158"/>
        <end position="185"/>
    </location>
</feature>
<organism evidence="2 3">
    <name type="scientific">Mycena albidolilacea</name>
    <dbReference type="NCBI Taxonomy" id="1033008"/>
    <lineage>
        <taxon>Eukaryota</taxon>
        <taxon>Fungi</taxon>
        <taxon>Dikarya</taxon>
        <taxon>Basidiomycota</taxon>
        <taxon>Agaricomycotina</taxon>
        <taxon>Agaricomycetes</taxon>
        <taxon>Agaricomycetidae</taxon>
        <taxon>Agaricales</taxon>
        <taxon>Marasmiineae</taxon>
        <taxon>Mycenaceae</taxon>
        <taxon>Mycena</taxon>
    </lineage>
</organism>
<gene>
    <name evidence="2" type="ORF">DFH08DRAFT_825442</name>
</gene>
<accession>A0AAD6Z391</accession>
<keyword evidence="3" id="KW-1185">Reference proteome</keyword>
<dbReference type="EMBL" id="JARIHO010000100">
    <property type="protein sequence ID" value="KAJ7304687.1"/>
    <property type="molecule type" value="Genomic_DNA"/>
</dbReference>
<comment type="caution">
    <text evidence="2">The sequence shown here is derived from an EMBL/GenBank/DDBJ whole genome shotgun (WGS) entry which is preliminary data.</text>
</comment>
<proteinExistence type="predicted"/>
<evidence type="ECO:0000313" key="2">
    <source>
        <dbReference type="EMBL" id="KAJ7304687.1"/>
    </source>
</evidence>
<sequence>MWLAGQVTISIPPQNHLEGGRPPTGAGIHTPCKQQLPAAPAHIPFLPPATIPALHTAPVPHHTQLPLLPSNTPKYPGPVPQHTYALDPVMYASSQAPAPAFPIPVAAGAGITIHAEHAKIETHFKGHGRAISHWPVSSPEPFTVSDSVTQKLTHSILTNATKEHKEPARDNQDSSSTTPKEEEPYSMEFGQHLRTRIQSLLSHGLLSSPMLSQKACLKCLDQSWVIITKLGDHYKDHCWLLRGDDFITWEHQALQERDDMNKMKTSAINWLMKMQTPMVSIPTSDIPDPNKKTGHSFDSPITAEVLRPMEYPATVETYESIRAGDKLFPINSKIPPSWIPRSTPMIGSTSNTSFLRVLCQFLQQKKSIKPSLQKGKKCHTQWSGCPCPCNLGYVCTQLYFSLPNLGAWSPHDSSFSYQDFYWSIINLFQGREGQGILDNFH</sequence>
<dbReference type="AlphaFoldDB" id="A0AAD6Z391"/>
<evidence type="ECO:0000313" key="3">
    <source>
        <dbReference type="Proteomes" id="UP001218218"/>
    </source>
</evidence>
<evidence type="ECO:0000256" key="1">
    <source>
        <dbReference type="SAM" id="MobiDB-lite"/>
    </source>
</evidence>
<reference evidence="2" key="1">
    <citation type="submission" date="2023-03" db="EMBL/GenBank/DDBJ databases">
        <title>Massive genome expansion in bonnet fungi (Mycena s.s.) driven by repeated elements and novel gene families across ecological guilds.</title>
        <authorList>
            <consortium name="Lawrence Berkeley National Laboratory"/>
            <person name="Harder C.B."/>
            <person name="Miyauchi S."/>
            <person name="Viragh M."/>
            <person name="Kuo A."/>
            <person name="Thoen E."/>
            <person name="Andreopoulos B."/>
            <person name="Lu D."/>
            <person name="Skrede I."/>
            <person name="Drula E."/>
            <person name="Henrissat B."/>
            <person name="Morin E."/>
            <person name="Kohler A."/>
            <person name="Barry K."/>
            <person name="LaButti K."/>
            <person name="Morin E."/>
            <person name="Salamov A."/>
            <person name="Lipzen A."/>
            <person name="Mereny Z."/>
            <person name="Hegedus B."/>
            <person name="Baldrian P."/>
            <person name="Stursova M."/>
            <person name="Weitz H."/>
            <person name="Taylor A."/>
            <person name="Grigoriev I.V."/>
            <person name="Nagy L.G."/>
            <person name="Martin F."/>
            <person name="Kauserud H."/>
        </authorList>
    </citation>
    <scope>NUCLEOTIDE SEQUENCE</scope>
    <source>
        <strain evidence="2">CBHHK002</strain>
    </source>
</reference>
<name>A0AAD6Z391_9AGAR</name>
<dbReference type="Proteomes" id="UP001218218">
    <property type="component" value="Unassembled WGS sequence"/>
</dbReference>